<reference evidence="19 20" key="1">
    <citation type="submission" date="2014-04" db="EMBL/GenBank/DDBJ databases">
        <authorList>
            <consortium name="DOE Joint Genome Institute"/>
            <person name="Kuo A."/>
            <person name="Kohler A."/>
            <person name="Nagy L.G."/>
            <person name="Floudas D."/>
            <person name="Copeland A."/>
            <person name="Barry K.W."/>
            <person name="Cichocki N."/>
            <person name="Veneault-Fourrey C."/>
            <person name="LaButti K."/>
            <person name="Lindquist E.A."/>
            <person name="Lipzen A."/>
            <person name="Lundell T."/>
            <person name="Morin E."/>
            <person name="Murat C."/>
            <person name="Sun H."/>
            <person name="Tunlid A."/>
            <person name="Henrissat B."/>
            <person name="Grigoriev I.V."/>
            <person name="Hibbett D.S."/>
            <person name="Martin F."/>
            <person name="Nordberg H.P."/>
            <person name="Cantor M.N."/>
            <person name="Hua S.X."/>
        </authorList>
    </citation>
    <scope>NUCLEOTIDE SEQUENCE [LARGE SCALE GENOMIC DNA]</scope>
    <source>
        <strain evidence="19 20">Foug A</strain>
    </source>
</reference>
<evidence type="ECO:0000256" key="6">
    <source>
        <dbReference type="ARBA" id="ARBA00022692"/>
    </source>
</evidence>
<dbReference type="Proteomes" id="UP000053989">
    <property type="component" value="Unassembled WGS sequence"/>
</dbReference>
<evidence type="ECO:0000256" key="4">
    <source>
        <dbReference type="ARBA" id="ARBA00019541"/>
    </source>
</evidence>
<evidence type="ECO:0000256" key="11">
    <source>
        <dbReference type="ARBA" id="ARBA00023098"/>
    </source>
</evidence>
<dbReference type="PANTHER" id="PTHR46378">
    <property type="entry name" value="STEROL REGULATORY ELEMENT-BINDING PROTEIN CLEAVAGE-ACTIVATING PROTEIN"/>
    <property type="match status" value="1"/>
</dbReference>
<dbReference type="InterPro" id="IPR053958">
    <property type="entry name" value="HMGCR/SNAP/NPC1-like_SSD"/>
</dbReference>
<evidence type="ECO:0000256" key="1">
    <source>
        <dbReference type="ARBA" id="ARBA00004477"/>
    </source>
</evidence>
<feature type="transmembrane region" description="Helical" evidence="17">
    <location>
        <begin position="433"/>
        <end position="453"/>
    </location>
</feature>
<evidence type="ECO:0000259" key="18">
    <source>
        <dbReference type="PROSITE" id="PS50156"/>
    </source>
</evidence>
<keyword evidence="12" id="KW-0446">Lipid-binding</keyword>
<feature type="transmembrane region" description="Helical" evidence="17">
    <location>
        <begin position="41"/>
        <end position="61"/>
    </location>
</feature>
<accession>A0A0C3D316</accession>
<dbReference type="InterPro" id="IPR015943">
    <property type="entry name" value="WD40/YVTN_repeat-like_dom_sf"/>
</dbReference>
<keyword evidence="20" id="KW-1185">Reference proteome</keyword>
<evidence type="ECO:0000313" key="20">
    <source>
        <dbReference type="Proteomes" id="UP000053989"/>
    </source>
</evidence>
<evidence type="ECO:0000256" key="16">
    <source>
        <dbReference type="SAM" id="MobiDB-lite"/>
    </source>
</evidence>
<dbReference type="HOGENOM" id="CLU_003290_0_0_1"/>
<dbReference type="GO" id="GO:0005789">
    <property type="term" value="C:endoplasmic reticulum membrane"/>
    <property type="evidence" value="ECO:0007669"/>
    <property type="project" value="UniProtKB-SubCell"/>
</dbReference>
<organism evidence="19 20">
    <name type="scientific">Scleroderma citrinum Foug A</name>
    <dbReference type="NCBI Taxonomy" id="1036808"/>
    <lineage>
        <taxon>Eukaryota</taxon>
        <taxon>Fungi</taxon>
        <taxon>Dikarya</taxon>
        <taxon>Basidiomycota</taxon>
        <taxon>Agaricomycotina</taxon>
        <taxon>Agaricomycetes</taxon>
        <taxon>Agaricomycetidae</taxon>
        <taxon>Boletales</taxon>
        <taxon>Sclerodermatineae</taxon>
        <taxon>Sclerodermataceae</taxon>
        <taxon>Scleroderma</taxon>
    </lineage>
</organism>
<protein>
    <recommendedName>
        <fullName evidence="4">Sterol regulatory element-binding protein cleavage-activating protein</fullName>
    </recommendedName>
</protein>
<evidence type="ECO:0000256" key="17">
    <source>
        <dbReference type="SAM" id="Phobius"/>
    </source>
</evidence>
<keyword evidence="10" id="KW-0333">Golgi apparatus</keyword>
<dbReference type="STRING" id="1036808.A0A0C3D316"/>
<dbReference type="InterPro" id="IPR000731">
    <property type="entry name" value="SSD"/>
</dbReference>
<dbReference type="GO" id="GO:0008202">
    <property type="term" value="P:steroid metabolic process"/>
    <property type="evidence" value="ECO:0007669"/>
    <property type="project" value="UniProtKB-KW"/>
</dbReference>
<evidence type="ECO:0000256" key="8">
    <source>
        <dbReference type="ARBA" id="ARBA00022824"/>
    </source>
</evidence>
<feature type="transmembrane region" description="Helical" evidence="17">
    <location>
        <begin position="612"/>
        <end position="639"/>
    </location>
</feature>
<feature type="transmembrane region" description="Helical" evidence="17">
    <location>
        <begin position="507"/>
        <end position="526"/>
    </location>
</feature>
<keyword evidence="13 17" id="KW-0472">Membrane</keyword>
<dbReference type="SUPFAM" id="SSF82866">
    <property type="entry name" value="Multidrug efflux transporter AcrB transmembrane domain"/>
    <property type="match status" value="1"/>
</dbReference>
<keyword evidence="5" id="KW-0853">WD repeat</keyword>
<reference evidence="20" key="2">
    <citation type="submission" date="2015-01" db="EMBL/GenBank/DDBJ databases">
        <title>Evolutionary Origins and Diversification of the Mycorrhizal Mutualists.</title>
        <authorList>
            <consortium name="DOE Joint Genome Institute"/>
            <consortium name="Mycorrhizal Genomics Consortium"/>
            <person name="Kohler A."/>
            <person name="Kuo A."/>
            <person name="Nagy L.G."/>
            <person name="Floudas D."/>
            <person name="Copeland A."/>
            <person name="Barry K.W."/>
            <person name="Cichocki N."/>
            <person name="Veneault-Fourrey C."/>
            <person name="LaButti K."/>
            <person name="Lindquist E.A."/>
            <person name="Lipzen A."/>
            <person name="Lundell T."/>
            <person name="Morin E."/>
            <person name="Murat C."/>
            <person name="Riley R."/>
            <person name="Ohm R."/>
            <person name="Sun H."/>
            <person name="Tunlid A."/>
            <person name="Henrissat B."/>
            <person name="Grigoriev I.V."/>
            <person name="Hibbett D.S."/>
            <person name="Martin F."/>
        </authorList>
    </citation>
    <scope>NUCLEOTIDE SEQUENCE [LARGE SCALE GENOMIC DNA]</scope>
    <source>
        <strain evidence="20">Foug A</strain>
    </source>
</reference>
<feature type="region of interest" description="Disordered" evidence="16">
    <location>
        <begin position="789"/>
        <end position="809"/>
    </location>
</feature>
<evidence type="ECO:0000256" key="5">
    <source>
        <dbReference type="ARBA" id="ARBA00022574"/>
    </source>
</evidence>
<comment type="similarity">
    <text evidence="3">Belongs to the WD repeat SCAP family.</text>
</comment>
<keyword evidence="14" id="KW-0325">Glycoprotein</keyword>
<dbReference type="InParanoid" id="A0A0C3D316"/>
<feature type="domain" description="SSD" evidence="18">
    <location>
        <begin position="297"/>
        <end position="455"/>
    </location>
</feature>
<dbReference type="GO" id="GO:0000139">
    <property type="term" value="C:Golgi membrane"/>
    <property type="evidence" value="ECO:0007669"/>
    <property type="project" value="UniProtKB-SubCell"/>
</dbReference>
<dbReference type="Gene3D" id="2.130.10.10">
    <property type="entry name" value="YVTN repeat-like/Quinoprotein amine dehydrogenase"/>
    <property type="match status" value="1"/>
</dbReference>
<keyword evidence="11" id="KW-0443">Lipid metabolism</keyword>
<dbReference type="OrthoDB" id="6510177at2759"/>
<dbReference type="InterPro" id="IPR030225">
    <property type="entry name" value="SCAP"/>
</dbReference>
<keyword evidence="15" id="KW-0753">Steroid metabolism</keyword>
<evidence type="ECO:0000256" key="7">
    <source>
        <dbReference type="ARBA" id="ARBA00022737"/>
    </source>
</evidence>
<feature type="transmembrane region" description="Helical" evidence="17">
    <location>
        <begin position="409"/>
        <end position="427"/>
    </location>
</feature>
<dbReference type="Pfam" id="PF12349">
    <property type="entry name" value="Sterol-sensing"/>
    <property type="match status" value="1"/>
</dbReference>
<keyword evidence="7" id="KW-0677">Repeat</keyword>
<feature type="transmembrane region" description="Helical" evidence="17">
    <location>
        <begin position="293"/>
        <end position="314"/>
    </location>
</feature>
<evidence type="ECO:0000256" key="3">
    <source>
        <dbReference type="ARBA" id="ARBA00007410"/>
    </source>
</evidence>
<evidence type="ECO:0000256" key="13">
    <source>
        <dbReference type="ARBA" id="ARBA00023136"/>
    </source>
</evidence>
<dbReference type="GO" id="GO:0032934">
    <property type="term" value="F:sterol binding"/>
    <property type="evidence" value="ECO:0007669"/>
    <property type="project" value="InterPro"/>
</dbReference>
<dbReference type="PROSITE" id="PS50156">
    <property type="entry name" value="SSD"/>
    <property type="match status" value="1"/>
</dbReference>
<feature type="transmembrane region" description="Helical" evidence="17">
    <location>
        <begin position="357"/>
        <end position="375"/>
    </location>
</feature>
<dbReference type="PANTHER" id="PTHR46378:SF1">
    <property type="entry name" value="STEROL REGULATORY ELEMENT-BINDING PROTEIN CLEAVAGE-ACTIVATING PROTEIN"/>
    <property type="match status" value="1"/>
</dbReference>
<feature type="compositionally biased region" description="Polar residues" evidence="16">
    <location>
        <begin position="792"/>
        <end position="809"/>
    </location>
</feature>
<evidence type="ECO:0000256" key="15">
    <source>
        <dbReference type="ARBA" id="ARBA00023221"/>
    </source>
</evidence>
<keyword evidence="9 17" id="KW-1133">Transmembrane helix</keyword>
<keyword evidence="8" id="KW-0256">Endoplasmic reticulum</keyword>
<evidence type="ECO:0000256" key="14">
    <source>
        <dbReference type="ARBA" id="ARBA00023180"/>
    </source>
</evidence>
<feature type="region of interest" description="Disordered" evidence="16">
    <location>
        <begin position="1007"/>
        <end position="1051"/>
    </location>
</feature>
<dbReference type="GO" id="GO:0032936">
    <property type="term" value="C:SREBP-SCAP complex"/>
    <property type="evidence" value="ECO:0007669"/>
    <property type="project" value="TreeGrafter"/>
</dbReference>
<evidence type="ECO:0000256" key="2">
    <source>
        <dbReference type="ARBA" id="ARBA00004653"/>
    </source>
</evidence>
<evidence type="ECO:0000256" key="10">
    <source>
        <dbReference type="ARBA" id="ARBA00023034"/>
    </source>
</evidence>
<dbReference type="AlphaFoldDB" id="A0A0C3D316"/>
<evidence type="ECO:0000313" key="19">
    <source>
        <dbReference type="EMBL" id="KIM55170.1"/>
    </source>
</evidence>
<gene>
    <name evidence="19" type="ORF">SCLCIDRAFT_1221315</name>
</gene>
<dbReference type="GO" id="GO:0045540">
    <property type="term" value="P:regulation of cholesterol biosynthetic process"/>
    <property type="evidence" value="ECO:0007669"/>
    <property type="project" value="TreeGrafter"/>
</dbReference>
<dbReference type="GO" id="GO:0032933">
    <property type="term" value="P:SREBP signaling pathway"/>
    <property type="evidence" value="ECO:0007669"/>
    <property type="project" value="InterPro"/>
</dbReference>
<dbReference type="SUPFAM" id="SSF50978">
    <property type="entry name" value="WD40 repeat-like"/>
    <property type="match status" value="1"/>
</dbReference>
<proteinExistence type="inferred from homology"/>
<dbReference type="EMBL" id="KN822139">
    <property type="protein sequence ID" value="KIM55170.1"/>
    <property type="molecule type" value="Genomic_DNA"/>
</dbReference>
<sequence length="1240" mass="135968">MARQSTSLFSQGVLPLQRLRTYADTFLRSFGIHCATHQVRLILISAIVIASLSYPALAIYWSTPSYSRLVSTSNVLDSFLAEHVAFGSHAQRDLQHLWQGHHNLQLREDEVARARCGFDRTLRVERILIRSNTAEEAGALTYQTLLSTLQLERRILERVSSQGISCLPASPMGCFVLSPLAFWNYDEERLRTDFNISNTLKHYNDITVAGIPFTPQMVLAGRSYDWSGNINAALFLVLTFVFPESDCSSNVGHSTWLQILANSTHESVDIFAEAVEPTLIALEYDHSLARSNGFSSISSFVYLAYGIFFAYVSWSMKRMKGVHTRIGLTFTALFEIAVSTITSLSVCALLGFKVNMVPWSLLPIAIIFVGAENMFNLVDAVTKTSVTLSVKERVAEGLSRAGASNTLKVVSYNSILGIIAYFSSGAIRQFCTFAVVVLVAHWFLAHTFFLAVLSIDIQRLELDELLRHNPGLTPAVTAPQRDPIPSPAIPWWQRITHRTKDLLKSRATTNISLLLLLATTATLYVMTRSNVREGSDVGVVLPPAAFSLSSIKPQHDDIKDPAWRIWKVLNPEENPLVHLRIEVPTIVAFRPDVDAGQTARYHIRSSSPILDLVFWLLKVLILPMIVTLVPLYGLLLYLLKDAELLEAQRNRTGADISPASATDTLNDLVSFSTLPRAFATDVELLATSSTGNVHCAVGLENELSIWRFNEKEPLCINTSNILLRTPTTSSTRLTISALAVDSVGDFFAFGTSTGVIHVGLIGGKGAKFYQPFVFVGNNSEIKELHFVPQSIPPTQRSGPNSRSATPASSRTPGLVALYRNGVAALWKIDLIPTHVLIEPSKSSSCVTHSYFLLIRSSDRPLVAFSFEDGSLEITEIGDTPEALRVSTCLRTGNPFDRIAKVDACHIQTSNSNHIIISVASEAGVISLWDANSSECLFVLEEPHVPIDQLRLANIRTEVCHFCGELPLDSFLIIFSIGHAVIVHRAYMTSPTRSCSCPGNAPRLGTILSSGSGRRSRSGSTVSTSSPLTARRLSTVSDSSASDTSFPVSGHGVLSRRASDKESLRRSSESFSLPLFIDEQDEGLHPHRVGPIDSTLLRSVVPSKMTVIRASEATCERGGWDVVNGKVVGIRRISRSQNKAKPDPSRPSPFACQSGLTEAALDRWECWTYEPTGASLRASTLTTLCRGIHRSSSASMPSHSGTNLKVIDHPRLPFTRVTTFRIFGSTGIAGFGNTVGIFHFA</sequence>
<keyword evidence="6 17" id="KW-0812">Transmembrane</keyword>
<feature type="transmembrane region" description="Helical" evidence="17">
    <location>
        <begin position="326"/>
        <end position="351"/>
    </location>
</feature>
<name>A0A0C3D316_9AGAM</name>
<evidence type="ECO:0000256" key="12">
    <source>
        <dbReference type="ARBA" id="ARBA00023121"/>
    </source>
</evidence>
<dbReference type="InterPro" id="IPR036322">
    <property type="entry name" value="WD40_repeat_dom_sf"/>
</dbReference>
<comment type="subcellular location">
    <subcellularLocation>
        <location evidence="1">Endoplasmic reticulum membrane</location>
        <topology evidence="1">Multi-pass membrane protein</topology>
    </subcellularLocation>
    <subcellularLocation>
        <location evidence="2">Golgi apparatus membrane</location>
        <topology evidence="2">Multi-pass membrane protein</topology>
    </subcellularLocation>
</comment>
<feature type="compositionally biased region" description="Low complexity" evidence="16">
    <location>
        <begin position="1007"/>
        <end position="1048"/>
    </location>
</feature>
<evidence type="ECO:0000256" key="9">
    <source>
        <dbReference type="ARBA" id="ARBA00022989"/>
    </source>
</evidence>